<gene>
    <name evidence="11" type="ORF">C7B65_24145</name>
</gene>
<dbReference type="InterPro" id="IPR036837">
    <property type="entry name" value="Cation_efflux_CTD_sf"/>
</dbReference>
<feature type="transmembrane region" description="Helical" evidence="8">
    <location>
        <begin position="35"/>
        <end position="56"/>
    </location>
</feature>
<evidence type="ECO:0000313" key="12">
    <source>
        <dbReference type="Proteomes" id="UP000238634"/>
    </source>
</evidence>
<evidence type="ECO:0000256" key="1">
    <source>
        <dbReference type="ARBA" id="ARBA00004141"/>
    </source>
</evidence>
<dbReference type="SUPFAM" id="SSF160240">
    <property type="entry name" value="Cation efflux protein cytoplasmic domain-like"/>
    <property type="match status" value="1"/>
</dbReference>
<dbReference type="GO" id="GO:0005886">
    <property type="term" value="C:plasma membrane"/>
    <property type="evidence" value="ECO:0007669"/>
    <property type="project" value="TreeGrafter"/>
</dbReference>
<dbReference type="InterPro" id="IPR002524">
    <property type="entry name" value="Cation_efflux"/>
</dbReference>
<evidence type="ECO:0000313" key="11">
    <source>
        <dbReference type="EMBL" id="PSB15560.1"/>
    </source>
</evidence>
<dbReference type="InterPro" id="IPR027470">
    <property type="entry name" value="Cation_efflux_CTD"/>
</dbReference>
<dbReference type="Pfam" id="PF16916">
    <property type="entry name" value="ZT_dimer"/>
    <property type="match status" value="1"/>
</dbReference>
<proteinExistence type="inferred from homology"/>
<feature type="transmembrane region" description="Helical" evidence="8">
    <location>
        <begin position="68"/>
        <end position="90"/>
    </location>
</feature>
<evidence type="ECO:0000256" key="2">
    <source>
        <dbReference type="ARBA" id="ARBA00008873"/>
    </source>
</evidence>
<keyword evidence="5 8" id="KW-1133">Transmembrane helix</keyword>
<evidence type="ECO:0000256" key="5">
    <source>
        <dbReference type="ARBA" id="ARBA00022989"/>
    </source>
</evidence>
<keyword evidence="3" id="KW-0813">Transport</keyword>
<dbReference type="SUPFAM" id="SSF161111">
    <property type="entry name" value="Cation efflux protein transmembrane domain-like"/>
    <property type="match status" value="1"/>
</dbReference>
<comment type="caution">
    <text evidence="11">The sequence shown here is derived from an EMBL/GenBank/DDBJ whole genome shotgun (WGS) entry which is preliminary data.</text>
</comment>
<dbReference type="AlphaFoldDB" id="A0A2T1D4Z9"/>
<dbReference type="EMBL" id="PVWG01000058">
    <property type="protein sequence ID" value="PSB15560.1"/>
    <property type="molecule type" value="Genomic_DNA"/>
</dbReference>
<dbReference type="InterPro" id="IPR027469">
    <property type="entry name" value="Cation_efflux_TMD_sf"/>
</dbReference>
<evidence type="ECO:0000256" key="6">
    <source>
        <dbReference type="ARBA" id="ARBA00023065"/>
    </source>
</evidence>
<sequence length="337" mass="36884">MTLTVDRPTRKPSALRSCYCGYLHSENPRQKVQTVSLALVLLSSLFATELIVGAFSHSLSLLADAGHLFADIAALGMTLIAVWIAQRPATGRSTFGHKRVEILAALLNGLSLLAIAAFVIWESVNRFHAPQTVLGLPMLIGATIGLGVNSLNLMLLHQRSQNDLNLKAAFLHVLADAASSVGVIAASLTIYFWHWMWMDATASLLVAGLTSLSALPLIKESLEILLEYAPSSIDPTDVETSLMTFEPVTQVDHLRIWSITSGHVALNVHLHVLPELDNHDRDCLLERISSHLSQQFLIQEITLQIISEQSSEKPKLHPFFTQSLTSHVLGKTRSLAN</sequence>
<feature type="transmembrane region" description="Helical" evidence="8">
    <location>
        <begin position="168"/>
        <end position="194"/>
    </location>
</feature>
<accession>A0A2T1D4Z9</accession>
<dbReference type="Pfam" id="PF01545">
    <property type="entry name" value="Cation_efflux"/>
    <property type="match status" value="1"/>
</dbReference>
<keyword evidence="7 8" id="KW-0472">Membrane</keyword>
<comment type="subcellular location">
    <subcellularLocation>
        <location evidence="1">Membrane</location>
        <topology evidence="1">Multi-pass membrane protein</topology>
    </subcellularLocation>
</comment>
<dbReference type="InterPro" id="IPR058533">
    <property type="entry name" value="Cation_efflux_TM"/>
</dbReference>
<organism evidence="11 12">
    <name type="scientific">Phormidesmis priestleyi ULC007</name>
    <dbReference type="NCBI Taxonomy" id="1920490"/>
    <lineage>
        <taxon>Bacteria</taxon>
        <taxon>Bacillati</taxon>
        <taxon>Cyanobacteriota</taxon>
        <taxon>Cyanophyceae</taxon>
        <taxon>Leptolyngbyales</taxon>
        <taxon>Leptolyngbyaceae</taxon>
        <taxon>Phormidesmis</taxon>
    </lineage>
</organism>
<reference evidence="11 12" key="1">
    <citation type="submission" date="2018-02" db="EMBL/GenBank/DDBJ databases">
        <authorList>
            <person name="Cohen D.B."/>
            <person name="Kent A.D."/>
        </authorList>
    </citation>
    <scope>NUCLEOTIDE SEQUENCE [LARGE SCALE GENOMIC DNA]</scope>
    <source>
        <strain evidence="11 12">ULC007</strain>
    </source>
</reference>
<dbReference type="STRING" id="1920490.GCA_001895925_02850"/>
<feature type="domain" description="Cation efflux protein cytoplasmic" evidence="10">
    <location>
        <begin position="231"/>
        <end position="305"/>
    </location>
</feature>
<keyword evidence="12" id="KW-1185">Reference proteome</keyword>
<evidence type="ECO:0000256" key="7">
    <source>
        <dbReference type="ARBA" id="ARBA00023136"/>
    </source>
</evidence>
<dbReference type="OrthoDB" id="9809646at2"/>
<name>A0A2T1D4Z9_9CYAN</name>
<dbReference type="Proteomes" id="UP000238634">
    <property type="component" value="Unassembled WGS sequence"/>
</dbReference>
<evidence type="ECO:0000256" key="4">
    <source>
        <dbReference type="ARBA" id="ARBA00022692"/>
    </source>
</evidence>
<feature type="transmembrane region" description="Helical" evidence="8">
    <location>
        <begin position="102"/>
        <end position="121"/>
    </location>
</feature>
<feature type="domain" description="Cation efflux protein transmembrane" evidence="9">
    <location>
        <begin position="37"/>
        <end position="226"/>
    </location>
</feature>
<reference evidence="11 12" key="2">
    <citation type="submission" date="2018-03" db="EMBL/GenBank/DDBJ databases">
        <title>The ancient ancestry and fast evolution of plastids.</title>
        <authorList>
            <person name="Moore K.R."/>
            <person name="Magnabosco C."/>
            <person name="Momper L."/>
            <person name="Gold D.A."/>
            <person name="Bosak T."/>
            <person name="Fournier G.P."/>
        </authorList>
    </citation>
    <scope>NUCLEOTIDE SEQUENCE [LARGE SCALE GENOMIC DNA]</scope>
    <source>
        <strain evidence="11 12">ULC007</strain>
    </source>
</reference>
<evidence type="ECO:0000256" key="8">
    <source>
        <dbReference type="SAM" id="Phobius"/>
    </source>
</evidence>
<protein>
    <submittedName>
        <fullName evidence="11">Cation transporter</fullName>
    </submittedName>
</protein>
<dbReference type="PANTHER" id="PTHR11562:SF17">
    <property type="entry name" value="RE54080P-RELATED"/>
    <property type="match status" value="1"/>
</dbReference>
<evidence type="ECO:0000256" key="3">
    <source>
        <dbReference type="ARBA" id="ARBA00022448"/>
    </source>
</evidence>
<dbReference type="GO" id="GO:0005385">
    <property type="term" value="F:zinc ion transmembrane transporter activity"/>
    <property type="evidence" value="ECO:0007669"/>
    <property type="project" value="TreeGrafter"/>
</dbReference>
<dbReference type="NCBIfam" id="TIGR01297">
    <property type="entry name" value="CDF"/>
    <property type="match status" value="1"/>
</dbReference>
<keyword evidence="6" id="KW-0406">Ion transport</keyword>
<dbReference type="RefSeq" id="WP_073075003.1">
    <property type="nucleotide sequence ID" value="NZ_MPPI01000055.1"/>
</dbReference>
<dbReference type="PANTHER" id="PTHR11562">
    <property type="entry name" value="CATION EFFLUX PROTEIN/ ZINC TRANSPORTER"/>
    <property type="match status" value="1"/>
</dbReference>
<evidence type="ECO:0000259" key="9">
    <source>
        <dbReference type="Pfam" id="PF01545"/>
    </source>
</evidence>
<keyword evidence="4 8" id="KW-0812">Transmembrane</keyword>
<comment type="similarity">
    <text evidence="2">Belongs to the cation diffusion facilitator (CDF) transporter (TC 2.A.4) family. SLC30A subfamily.</text>
</comment>
<evidence type="ECO:0000259" key="10">
    <source>
        <dbReference type="Pfam" id="PF16916"/>
    </source>
</evidence>
<dbReference type="Gene3D" id="1.20.1510.10">
    <property type="entry name" value="Cation efflux protein transmembrane domain"/>
    <property type="match status" value="1"/>
</dbReference>
<feature type="transmembrane region" description="Helical" evidence="8">
    <location>
        <begin position="200"/>
        <end position="218"/>
    </location>
</feature>
<dbReference type="InterPro" id="IPR050681">
    <property type="entry name" value="CDF/SLC30A"/>
</dbReference>
<feature type="transmembrane region" description="Helical" evidence="8">
    <location>
        <begin position="133"/>
        <end position="156"/>
    </location>
</feature>